<feature type="transmembrane region" description="Helical" evidence="9">
    <location>
        <begin position="85"/>
        <end position="106"/>
    </location>
</feature>
<feature type="domain" description="G-protein coupled receptors family 1 profile" evidence="10">
    <location>
        <begin position="28"/>
        <end position="393"/>
    </location>
</feature>
<dbReference type="InterPro" id="IPR000276">
    <property type="entry name" value="GPCR_Rhodpsn"/>
</dbReference>
<keyword evidence="7 8" id="KW-0807">Transducer</keyword>
<feature type="transmembrane region" description="Helical" evidence="9">
    <location>
        <begin position="346"/>
        <end position="365"/>
    </location>
</feature>
<evidence type="ECO:0000256" key="3">
    <source>
        <dbReference type="ARBA" id="ARBA00022989"/>
    </source>
</evidence>
<comment type="subcellular location">
    <subcellularLocation>
        <location evidence="1">Membrane</location>
        <topology evidence="1">Multi-pass membrane protein</topology>
    </subcellularLocation>
</comment>
<protein>
    <recommendedName>
        <fullName evidence="10">G-protein coupled receptors family 1 profile domain-containing protein</fullName>
    </recommendedName>
</protein>
<dbReference type="PRINTS" id="PR00237">
    <property type="entry name" value="GPCRRHODOPSN"/>
</dbReference>
<dbReference type="CDD" id="cd00637">
    <property type="entry name" value="7tm_classA_rhodopsin-like"/>
    <property type="match status" value="1"/>
</dbReference>
<keyword evidence="3 9" id="KW-1133">Transmembrane helix</keyword>
<gene>
    <name evidence="11" type="ORF">SNE40_014709</name>
</gene>
<evidence type="ECO:0000256" key="4">
    <source>
        <dbReference type="ARBA" id="ARBA00023040"/>
    </source>
</evidence>
<dbReference type="PROSITE" id="PS50262">
    <property type="entry name" value="G_PROTEIN_RECEP_F1_2"/>
    <property type="match status" value="1"/>
</dbReference>
<dbReference type="PROSITE" id="PS00237">
    <property type="entry name" value="G_PROTEIN_RECEP_F1_1"/>
    <property type="match status" value="1"/>
</dbReference>
<feature type="transmembrane region" description="Helical" evidence="9">
    <location>
        <begin position="12"/>
        <end position="37"/>
    </location>
</feature>
<feature type="transmembrane region" description="Helical" evidence="9">
    <location>
        <begin position="127"/>
        <end position="150"/>
    </location>
</feature>
<keyword evidence="5 9" id="KW-0472">Membrane</keyword>
<evidence type="ECO:0000313" key="11">
    <source>
        <dbReference type="EMBL" id="KAK6176420.1"/>
    </source>
</evidence>
<comment type="caution">
    <text evidence="11">The sequence shown here is derived from an EMBL/GenBank/DDBJ whole genome shotgun (WGS) entry which is preliminary data.</text>
</comment>
<proteinExistence type="inferred from homology"/>
<comment type="similarity">
    <text evidence="8">Belongs to the G-protein coupled receptor 1 family.</text>
</comment>
<feature type="transmembrane region" description="Helical" evidence="9">
    <location>
        <begin position="49"/>
        <end position="73"/>
    </location>
</feature>
<dbReference type="PANTHER" id="PTHR24238:SF47">
    <property type="entry name" value="ECDYSTEROIDS_DOPAMINE RECEPTOR-RELATED"/>
    <property type="match status" value="1"/>
</dbReference>
<keyword evidence="12" id="KW-1185">Reference proteome</keyword>
<feature type="transmembrane region" description="Helical" evidence="9">
    <location>
        <begin position="377"/>
        <end position="396"/>
    </location>
</feature>
<evidence type="ECO:0000256" key="7">
    <source>
        <dbReference type="ARBA" id="ARBA00023224"/>
    </source>
</evidence>
<dbReference type="Gene3D" id="1.20.1070.10">
    <property type="entry name" value="Rhodopsin 7-helix transmembrane proteins"/>
    <property type="match status" value="1"/>
</dbReference>
<evidence type="ECO:0000259" key="10">
    <source>
        <dbReference type="PROSITE" id="PS50262"/>
    </source>
</evidence>
<keyword evidence="4 8" id="KW-0297">G-protein coupled receptor</keyword>
<dbReference type="Proteomes" id="UP001347796">
    <property type="component" value="Unassembled WGS sequence"/>
</dbReference>
<reference evidence="11 12" key="1">
    <citation type="submission" date="2024-01" db="EMBL/GenBank/DDBJ databases">
        <title>The genome of the rayed Mediterranean limpet Patella caerulea (Linnaeus, 1758).</title>
        <authorList>
            <person name="Anh-Thu Weber A."/>
            <person name="Halstead-Nussloch G."/>
        </authorList>
    </citation>
    <scope>NUCLEOTIDE SEQUENCE [LARGE SCALE GENOMIC DNA]</scope>
    <source>
        <strain evidence="11">AATW-2023a</strain>
        <tissue evidence="11">Whole specimen</tissue>
    </source>
</reference>
<evidence type="ECO:0000313" key="12">
    <source>
        <dbReference type="Proteomes" id="UP001347796"/>
    </source>
</evidence>
<dbReference type="AlphaFoldDB" id="A0AAN8JIW0"/>
<feature type="transmembrane region" description="Helical" evidence="9">
    <location>
        <begin position="238"/>
        <end position="261"/>
    </location>
</feature>
<evidence type="ECO:0000256" key="5">
    <source>
        <dbReference type="ARBA" id="ARBA00023136"/>
    </source>
</evidence>
<dbReference type="GO" id="GO:0004930">
    <property type="term" value="F:G protein-coupled receptor activity"/>
    <property type="evidence" value="ECO:0007669"/>
    <property type="project" value="UniProtKB-KW"/>
</dbReference>
<dbReference type="PANTHER" id="PTHR24238">
    <property type="entry name" value="G-PROTEIN COUPLED RECEPTOR"/>
    <property type="match status" value="1"/>
</dbReference>
<name>A0AAN8JIW0_PATCE</name>
<accession>A0AAN8JIW0</accession>
<dbReference type="GO" id="GO:0016020">
    <property type="term" value="C:membrane"/>
    <property type="evidence" value="ECO:0007669"/>
    <property type="project" value="UniProtKB-SubCell"/>
</dbReference>
<evidence type="ECO:0000256" key="8">
    <source>
        <dbReference type="RuleBase" id="RU000688"/>
    </source>
</evidence>
<dbReference type="Pfam" id="PF00001">
    <property type="entry name" value="7tm_1"/>
    <property type="match status" value="1"/>
</dbReference>
<organism evidence="11 12">
    <name type="scientific">Patella caerulea</name>
    <name type="common">Rayed Mediterranean limpet</name>
    <dbReference type="NCBI Taxonomy" id="87958"/>
    <lineage>
        <taxon>Eukaryota</taxon>
        <taxon>Metazoa</taxon>
        <taxon>Spiralia</taxon>
        <taxon>Lophotrochozoa</taxon>
        <taxon>Mollusca</taxon>
        <taxon>Gastropoda</taxon>
        <taxon>Patellogastropoda</taxon>
        <taxon>Patelloidea</taxon>
        <taxon>Patellidae</taxon>
        <taxon>Patella</taxon>
    </lineage>
</organism>
<dbReference type="EMBL" id="JAZGQO010000010">
    <property type="protein sequence ID" value="KAK6176420.1"/>
    <property type="molecule type" value="Genomic_DNA"/>
</dbReference>
<dbReference type="InterPro" id="IPR017452">
    <property type="entry name" value="GPCR_Rhodpsn_7TM"/>
</dbReference>
<evidence type="ECO:0000256" key="6">
    <source>
        <dbReference type="ARBA" id="ARBA00023170"/>
    </source>
</evidence>
<evidence type="ECO:0000256" key="1">
    <source>
        <dbReference type="ARBA" id="ARBA00004141"/>
    </source>
</evidence>
<evidence type="ECO:0000256" key="2">
    <source>
        <dbReference type="ARBA" id="ARBA00022692"/>
    </source>
</evidence>
<keyword evidence="2 8" id="KW-0812">Transmembrane</keyword>
<dbReference type="SUPFAM" id="SSF81321">
    <property type="entry name" value="Family A G protein-coupled receptor-like"/>
    <property type="match status" value="1"/>
</dbReference>
<evidence type="ECO:0000256" key="9">
    <source>
        <dbReference type="SAM" id="Phobius"/>
    </source>
</evidence>
<keyword evidence="6 8" id="KW-0675">Receptor</keyword>
<sequence length="413" mass="47282">METVSGSAETMIILIVMLSTFALVGSIGNGLSTFVFYKIRDKTSAQIFILTLSVIDLFTCTVIIPFTIVMEYLNYTIKYDAICKLYQFLITSKVPLSAFMMVAIAFDRYFCICHSLRRIVNPFRTKVAVACMVIFACVLGIITSLNYGVYWKGDGQSASSQMGNSSYQYSELIEMLHVNGGADAEYAQFLEFIQSQNATNISLPIDPEQKEAKIIYTGECQVNKIILHKSFVPVYQKIYSFLFVVCLIIGCVLYALIYRFIKTRRSKKLKQKLILCTYTHGNQGKDVTKSAVIPDDEKHKNKESHHLLIQEDTPKPINDIHCKEPHRFSEEAEKLRDEARAANIKTAFMLFIVSVVYILAFSPAWLMAHHLIPTYKVIFYLYFIYNVANPFIYAFMNQTFNEHLKQIFKCCKK</sequence>